<keyword evidence="4" id="KW-1185">Reference proteome</keyword>
<comment type="caution">
    <text evidence="3">The sequence shown here is derived from an EMBL/GenBank/DDBJ whole genome shotgun (WGS) entry which is preliminary data.</text>
</comment>
<feature type="transmembrane region" description="Helical" evidence="1">
    <location>
        <begin position="37"/>
        <end position="55"/>
    </location>
</feature>
<reference evidence="3 4" key="1">
    <citation type="submission" date="2019-09" db="EMBL/GenBank/DDBJ databases">
        <title>Characterization of the phylogenetic diversity of two novel species belonging to the genus Bifidobacterium: Bifidobacterium cebidarum sp. nov. and Bifidobacterium leontopitheci sp. nov.</title>
        <authorList>
            <person name="Lugli G.A."/>
            <person name="Duranti S."/>
            <person name="Milani C."/>
            <person name="Turroni F."/>
            <person name="Ventura M."/>
        </authorList>
    </citation>
    <scope>NUCLEOTIDE SEQUENCE [LARGE SCALE GENOMIC DNA]</scope>
    <source>
        <strain evidence="3 4">DSM 100238</strain>
    </source>
</reference>
<feature type="transmembrane region" description="Helical" evidence="1">
    <location>
        <begin position="150"/>
        <end position="173"/>
    </location>
</feature>
<dbReference type="InterPro" id="IPR055648">
    <property type="entry name" value="DUF7224"/>
</dbReference>
<feature type="transmembrane region" description="Helical" evidence="1">
    <location>
        <begin position="67"/>
        <end position="92"/>
    </location>
</feature>
<feature type="domain" description="DUF7224" evidence="2">
    <location>
        <begin position="316"/>
        <end position="449"/>
    </location>
</feature>
<name>A0A6A2VWB7_9BIFI</name>
<feature type="transmembrane region" description="Helical" evidence="1">
    <location>
        <begin position="224"/>
        <end position="245"/>
    </location>
</feature>
<evidence type="ECO:0000256" key="1">
    <source>
        <dbReference type="SAM" id="Phobius"/>
    </source>
</evidence>
<keyword evidence="1" id="KW-1133">Transmembrane helix</keyword>
<evidence type="ECO:0000259" key="2">
    <source>
        <dbReference type="Pfam" id="PF23866"/>
    </source>
</evidence>
<sequence length="460" mass="49424">MSTTTTFHNHTNTGERPRVNVVKRHVLWGGTPWRTSAAMYCALPVLAAVVVYILLYHPLADSLRSGYAASMVLSANSAIIVVLPCCGAIFAWDIASLKRGGILSVPHGRSLLHVVVSRGMPTLVLGCFAMAVAWGLVLAHCRSMVTDHDVIAMAGALIRIPAAMSVALLIALVSPYWLAPPLAMVLNYLPIVYAPAVDIFWLQHVNGFYYDGLPSDMQIALRPVFASMVVSVGLMMCAVIVVLVWGTSDRVSAKIATGRFVLCALGCVGVMLAALLAGRALALPYGSFPGEPRTSGQVCERMPGDSASSGHGELTVCLWQEHHDLAKAVARQTVEVRGHLDAVGYSTPSRIVEAAPGSSGWVIGVDNAMDERQLRMAIVNGLHSTTPRLETGQCQVTSESYLRHLVAQQWLYRVTGVDGSTNQGDIPGIDAVQHDFDALSNSQKVVWVRAVMTEQADMCR</sequence>
<dbReference type="EMBL" id="WBSO01000018">
    <property type="protein sequence ID" value="KAB8293703.1"/>
    <property type="molecule type" value="Genomic_DNA"/>
</dbReference>
<evidence type="ECO:0000313" key="3">
    <source>
        <dbReference type="EMBL" id="KAB8293703.1"/>
    </source>
</evidence>
<gene>
    <name evidence="3" type="ORF">DSM100238_1724</name>
</gene>
<feature type="transmembrane region" description="Helical" evidence="1">
    <location>
        <begin position="257"/>
        <end position="277"/>
    </location>
</feature>
<accession>A0A6A2VWB7</accession>
<keyword evidence="1" id="KW-0812">Transmembrane</keyword>
<evidence type="ECO:0000313" key="4">
    <source>
        <dbReference type="Proteomes" id="UP000440041"/>
    </source>
</evidence>
<dbReference type="AlphaFoldDB" id="A0A6A2VWB7"/>
<feature type="transmembrane region" description="Helical" evidence="1">
    <location>
        <begin position="112"/>
        <end position="138"/>
    </location>
</feature>
<protein>
    <recommendedName>
        <fullName evidence="2">DUF7224 domain-containing protein</fullName>
    </recommendedName>
</protein>
<dbReference type="Proteomes" id="UP000440041">
    <property type="component" value="Unassembled WGS sequence"/>
</dbReference>
<organism evidence="3 4">
    <name type="scientific">Bifidobacterium apri</name>
    <dbReference type="NCBI Taxonomy" id="1769423"/>
    <lineage>
        <taxon>Bacteria</taxon>
        <taxon>Bacillati</taxon>
        <taxon>Actinomycetota</taxon>
        <taxon>Actinomycetes</taxon>
        <taxon>Bifidobacteriales</taxon>
        <taxon>Bifidobacteriaceae</taxon>
        <taxon>Bifidobacterium</taxon>
    </lineage>
</organism>
<keyword evidence="1" id="KW-0472">Membrane</keyword>
<dbReference type="RefSeq" id="WP_152356243.1">
    <property type="nucleotide sequence ID" value="NZ_JBHLXF010000007.1"/>
</dbReference>
<proteinExistence type="predicted"/>
<dbReference type="Pfam" id="PF23866">
    <property type="entry name" value="DUF7224"/>
    <property type="match status" value="1"/>
</dbReference>